<accession>A0ABW4NFX7</accession>
<dbReference type="InterPro" id="IPR018764">
    <property type="entry name" value="RskA_C"/>
</dbReference>
<dbReference type="EMBL" id="JBHUFC010000003">
    <property type="protein sequence ID" value="MFD1788200.1"/>
    <property type="molecule type" value="Genomic_DNA"/>
</dbReference>
<name>A0ABW4NFX7_9SPHN</name>
<evidence type="ECO:0000313" key="2">
    <source>
        <dbReference type="EMBL" id="MFD1788200.1"/>
    </source>
</evidence>
<protein>
    <submittedName>
        <fullName evidence="2">Anti-sigma factor domain-containing protein</fullName>
    </submittedName>
</protein>
<dbReference type="Proteomes" id="UP001597283">
    <property type="component" value="Unassembled WGS sequence"/>
</dbReference>
<sequence length="232" mass="23822">MAEPEDDTDLQAAELALGLLTGEDRAAALRRTVAEPAFADAVEAWRLRMAPLLDGIAPVSAPTGAWSGIERLIDGAAVLRAKLGRWRLATAMSSAVAAGLAALLVLRPVPAPPPAPVPVAQPQPMAAQMLDATGEPILTAQYDAATGQLRVRTANMPVGAEVPELWAIGSDGVPHSMGIVTLNGASEHTAAPAVRRMLADGMTIAVTMEPQSATPHAAPSGTIVGKTKLMAV</sequence>
<reference evidence="3" key="1">
    <citation type="journal article" date="2019" name="Int. J. Syst. Evol. Microbiol.">
        <title>The Global Catalogue of Microorganisms (GCM) 10K type strain sequencing project: providing services to taxonomists for standard genome sequencing and annotation.</title>
        <authorList>
            <consortium name="The Broad Institute Genomics Platform"/>
            <consortium name="The Broad Institute Genome Sequencing Center for Infectious Disease"/>
            <person name="Wu L."/>
            <person name="Ma J."/>
        </authorList>
    </citation>
    <scope>NUCLEOTIDE SEQUENCE [LARGE SCALE GENOMIC DNA]</scope>
    <source>
        <strain evidence="3">Q85</strain>
    </source>
</reference>
<organism evidence="2 3">
    <name type="scientific">Sphingomonas floccifaciens</name>
    <dbReference type="NCBI Taxonomy" id="1844115"/>
    <lineage>
        <taxon>Bacteria</taxon>
        <taxon>Pseudomonadati</taxon>
        <taxon>Pseudomonadota</taxon>
        <taxon>Alphaproteobacteria</taxon>
        <taxon>Sphingomonadales</taxon>
        <taxon>Sphingomonadaceae</taxon>
        <taxon>Sphingomonas</taxon>
    </lineage>
</organism>
<keyword evidence="3" id="KW-1185">Reference proteome</keyword>
<dbReference type="RefSeq" id="WP_380940586.1">
    <property type="nucleotide sequence ID" value="NZ_JBHUFC010000003.1"/>
</dbReference>
<gene>
    <name evidence="2" type="ORF">ACFSC3_11505</name>
</gene>
<comment type="caution">
    <text evidence="2">The sequence shown here is derived from an EMBL/GenBank/DDBJ whole genome shotgun (WGS) entry which is preliminary data.</text>
</comment>
<feature type="domain" description="Anti-sigma K factor RskA C-terminal" evidence="1">
    <location>
        <begin position="95"/>
        <end position="223"/>
    </location>
</feature>
<evidence type="ECO:0000259" key="1">
    <source>
        <dbReference type="Pfam" id="PF10099"/>
    </source>
</evidence>
<evidence type="ECO:0000313" key="3">
    <source>
        <dbReference type="Proteomes" id="UP001597283"/>
    </source>
</evidence>
<dbReference type="Pfam" id="PF10099">
    <property type="entry name" value="RskA_C"/>
    <property type="match status" value="1"/>
</dbReference>
<proteinExistence type="predicted"/>